<name>A0A1B6Q267_SORBI</name>
<keyword evidence="2 4" id="KW-0863">Zinc-finger</keyword>
<dbReference type="InterPro" id="IPR013010">
    <property type="entry name" value="Znf_SIAH"/>
</dbReference>
<dbReference type="Gramene" id="KXG32028">
    <property type="protein sequence ID" value="KXG32028"/>
    <property type="gene ID" value="SORBI_3003G092500"/>
</dbReference>
<reference evidence="7 8" key="1">
    <citation type="journal article" date="2009" name="Nature">
        <title>The Sorghum bicolor genome and the diversification of grasses.</title>
        <authorList>
            <person name="Paterson A.H."/>
            <person name="Bowers J.E."/>
            <person name="Bruggmann R."/>
            <person name="Dubchak I."/>
            <person name="Grimwood J."/>
            <person name="Gundlach H."/>
            <person name="Haberer G."/>
            <person name="Hellsten U."/>
            <person name="Mitros T."/>
            <person name="Poliakov A."/>
            <person name="Schmutz J."/>
            <person name="Spannagl M."/>
            <person name="Tang H."/>
            <person name="Wang X."/>
            <person name="Wicker T."/>
            <person name="Bharti A.K."/>
            <person name="Chapman J."/>
            <person name="Feltus F.A."/>
            <person name="Gowik U."/>
            <person name="Grigoriev I.V."/>
            <person name="Lyons E."/>
            <person name="Maher C.A."/>
            <person name="Martis M."/>
            <person name="Narechania A."/>
            <person name="Otillar R.P."/>
            <person name="Penning B.W."/>
            <person name="Salamov A.A."/>
            <person name="Wang Y."/>
            <person name="Zhang L."/>
            <person name="Carpita N.C."/>
            <person name="Freeling M."/>
            <person name="Gingle A.R."/>
            <person name="Hash C.T."/>
            <person name="Keller B."/>
            <person name="Klein P."/>
            <person name="Kresovich S."/>
            <person name="McCann M.C."/>
            <person name="Ming R."/>
            <person name="Peterson D.G."/>
            <person name="Mehboob-ur-Rahman"/>
            <person name="Ware D."/>
            <person name="Westhoff P."/>
            <person name="Mayer K.F."/>
            <person name="Messing J."/>
            <person name="Rokhsar D.S."/>
        </authorList>
    </citation>
    <scope>NUCLEOTIDE SEQUENCE [LARGE SCALE GENOMIC DNA]</scope>
    <source>
        <strain evidence="8">cv. BTx623</strain>
    </source>
</reference>
<dbReference type="ExpressionAtlas" id="A0A1B6Q267">
    <property type="expression patterns" value="baseline and differential"/>
</dbReference>
<sequence length="336" mass="36921">MRKAGPSSVSNNLTEGESSTTAVFHRQMGHKALTSASGFRRTSWPNHPSIKMGGKGPRQVLQASAATKGPRRLTEVPAETSQHQAMEKITATINANLLQCCVCSGPLTPPLFQCTKGHVSCSRCCPADGYLDDEVECLMCDEPETATRFRAMEHILVGMRMPCPFRQHGCAKMIPYASVQAHKASCVHAPCHCPISGCTGYGSKPLREHIRQDHPGVVRTIISPHCLTPLRMHAHEQARMVRLGDSDGSPEFLVIVGQYKQLGRMLSVVRLVDESVVEQDFKHRIEVVGNAGVLSLSGETLDAERLKEPYKASPFLFVPNETWDSPEGIRVFIELK</sequence>
<dbReference type="UniPathway" id="UPA00143"/>
<evidence type="ECO:0000313" key="8">
    <source>
        <dbReference type="Proteomes" id="UP000000768"/>
    </source>
</evidence>
<dbReference type="Proteomes" id="UP000000768">
    <property type="component" value="Chromosome 3"/>
</dbReference>
<keyword evidence="8" id="KW-1185">Reference proteome</keyword>
<dbReference type="EMBL" id="CM000762">
    <property type="protein sequence ID" value="KXG32028.1"/>
    <property type="molecule type" value="Genomic_DNA"/>
</dbReference>
<evidence type="ECO:0000256" key="3">
    <source>
        <dbReference type="ARBA" id="ARBA00022833"/>
    </source>
</evidence>
<feature type="domain" description="SIAH-type" evidence="6">
    <location>
        <begin position="158"/>
        <end position="215"/>
    </location>
</feature>
<dbReference type="GO" id="GO:0016567">
    <property type="term" value="P:protein ubiquitination"/>
    <property type="evidence" value="ECO:0007669"/>
    <property type="project" value="UniProtKB-UniPathway"/>
</dbReference>
<evidence type="ECO:0000256" key="4">
    <source>
        <dbReference type="PROSITE-ProRule" id="PRU00455"/>
    </source>
</evidence>
<organism evidence="7 8">
    <name type="scientific">Sorghum bicolor</name>
    <name type="common">Sorghum</name>
    <name type="synonym">Sorghum vulgare</name>
    <dbReference type="NCBI Taxonomy" id="4558"/>
    <lineage>
        <taxon>Eukaryota</taxon>
        <taxon>Viridiplantae</taxon>
        <taxon>Streptophyta</taxon>
        <taxon>Embryophyta</taxon>
        <taxon>Tracheophyta</taxon>
        <taxon>Spermatophyta</taxon>
        <taxon>Magnoliopsida</taxon>
        <taxon>Liliopsida</taxon>
        <taxon>Poales</taxon>
        <taxon>Poaceae</taxon>
        <taxon>PACMAD clade</taxon>
        <taxon>Panicoideae</taxon>
        <taxon>Andropogonodae</taxon>
        <taxon>Andropogoneae</taxon>
        <taxon>Sorghinae</taxon>
        <taxon>Sorghum</taxon>
    </lineage>
</organism>
<dbReference type="AlphaFoldDB" id="A0A1B6Q267"/>
<dbReference type="InterPro" id="IPR052088">
    <property type="entry name" value="E3_ubiquitin-ligase_SINA"/>
</dbReference>
<dbReference type="GO" id="GO:0005737">
    <property type="term" value="C:cytoplasm"/>
    <property type="evidence" value="ECO:0000318"/>
    <property type="project" value="GO_Central"/>
</dbReference>
<dbReference type="GO" id="GO:0061630">
    <property type="term" value="F:ubiquitin protein ligase activity"/>
    <property type="evidence" value="ECO:0000318"/>
    <property type="project" value="GO_Central"/>
</dbReference>
<dbReference type="eggNOG" id="KOG3002">
    <property type="taxonomic scope" value="Eukaryota"/>
</dbReference>
<accession>A0A1B6Q267</accession>
<dbReference type="FunCoup" id="A0A1B6Q267">
    <property type="interactions" value="70"/>
</dbReference>
<dbReference type="SUPFAM" id="SSF49599">
    <property type="entry name" value="TRAF domain-like"/>
    <property type="match status" value="1"/>
</dbReference>
<dbReference type="InParanoid" id="A0A1B6Q267"/>
<evidence type="ECO:0000256" key="2">
    <source>
        <dbReference type="ARBA" id="ARBA00022771"/>
    </source>
</evidence>
<dbReference type="Pfam" id="PF21361">
    <property type="entry name" value="Sina_ZnF"/>
    <property type="match status" value="1"/>
</dbReference>
<protein>
    <recommendedName>
        <fullName evidence="6">SIAH-type domain-containing protein</fullName>
    </recommendedName>
</protein>
<dbReference type="PANTHER" id="PTHR10315:SF114">
    <property type="entry name" value="RING-TYPE E3 UBIQUITIN TRANSFERASE"/>
    <property type="match status" value="1"/>
</dbReference>
<proteinExistence type="predicted"/>
<dbReference type="Gene3D" id="3.30.40.10">
    <property type="entry name" value="Zinc/RING finger domain, C3HC4 (zinc finger)"/>
    <property type="match status" value="1"/>
</dbReference>
<reference evidence="8" key="2">
    <citation type="journal article" date="2018" name="Plant J.">
        <title>The Sorghum bicolor reference genome: improved assembly, gene annotations, a transcriptome atlas, and signatures of genome organization.</title>
        <authorList>
            <person name="McCormick R.F."/>
            <person name="Truong S.K."/>
            <person name="Sreedasyam A."/>
            <person name="Jenkins J."/>
            <person name="Shu S."/>
            <person name="Sims D."/>
            <person name="Kennedy M."/>
            <person name="Amirebrahimi M."/>
            <person name="Weers B.D."/>
            <person name="McKinley B."/>
            <person name="Mattison A."/>
            <person name="Morishige D.T."/>
            <person name="Grimwood J."/>
            <person name="Schmutz J."/>
            <person name="Mullet J.E."/>
        </authorList>
    </citation>
    <scope>NUCLEOTIDE SEQUENCE [LARGE SCALE GENOMIC DNA]</scope>
    <source>
        <strain evidence="8">cv. BTx623</strain>
    </source>
</reference>
<dbReference type="GO" id="GO:0008270">
    <property type="term" value="F:zinc ion binding"/>
    <property type="evidence" value="ECO:0007669"/>
    <property type="project" value="UniProtKB-KW"/>
</dbReference>
<feature type="compositionally biased region" description="Polar residues" evidence="5">
    <location>
        <begin position="7"/>
        <end position="20"/>
    </location>
</feature>
<feature type="region of interest" description="Disordered" evidence="5">
    <location>
        <begin position="34"/>
        <end position="56"/>
    </location>
</feature>
<keyword evidence="1" id="KW-0479">Metal-binding</keyword>
<evidence type="ECO:0000256" key="1">
    <source>
        <dbReference type="ARBA" id="ARBA00022723"/>
    </source>
</evidence>
<evidence type="ECO:0000256" key="5">
    <source>
        <dbReference type="SAM" id="MobiDB-lite"/>
    </source>
</evidence>
<keyword evidence="3" id="KW-0862">Zinc</keyword>
<dbReference type="PANTHER" id="PTHR10315">
    <property type="entry name" value="E3 UBIQUITIN PROTEIN LIGASE SIAH"/>
    <property type="match status" value="1"/>
</dbReference>
<evidence type="ECO:0000259" key="6">
    <source>
        <dbReference type="PROSITE" id="PS51081"/>
    </source>
</evidence>
<evidence type="ECO:0000313" key="7">
    <source>
        <dbReference type="EMBL" id="KXG32028.1"/>
    </source>
</evidence>
<dbReference type="PROSITE" id="PS51081">
    <property type="entry name" value="ZF_SIAH"/>
    <property type="match status" value="1"/>
</dbReference>
<feature type="region of interest" description="Disordered" evidence="5">
    <location>
        <begin position="1"/>
        <end position="20"/>
    </location>
</feature>
<dbReference type="InterPro" id="IPR013083">
    <property type="entry name" value="Znf_RING/FYVE/PHD"/>
</dbReference>
<gene>
    <name evidence="7" type="ORF">SORBI_3003G092500</name>
</gene>